<protein>
    <recommendedName>
        <fullName evidence="3">Glycosyl transferase family 28 C-terminal domain-containing protein</fullName>
    </recommendedName>
</protein>
<dbReference type="Gene3D" id="3.40.50.11190">
    <property type="match status" value="1"/>
</dbReference>
<evidence type="ECO:0008006" key="3">
    <source>
        <dbReference type="Google" id="ProtNLM"/>
    </source>
</evidence>
<dbReference type="AlphaFoldDB" id="A0A0Q3QNL2"/>
<gene>
    <name evidence="1" type="ORF">AN957_12510</name>
</gene>
<evidence type="ECO:0000313" key="2">
    <source>
        <dbReference type="Proteomes" id="UP000050996"/>
    </source>
</evidence>
<dbReference type="RefSeq" id="WP_056684432.1">
    <property type="nucleotide sequence ID" value="NZ_LJIX01000006.1"/>
</dbReference>
<accession>A0A0Q3QNL2</accession>
<reference evidence="1 2" key="1">
    <citation type="submission" date="2015-09" db="EMBL/GenBank/DDBJ databases">
        <title>Genome sequencing project for genomic taxonomy and phylogenomics of Bacillus-like bacteria.</title>
        <authorList>
            <person name="Liu B."/>
            <person name="Wang J."/>
            <person name="Zhu Y."/>
            <person name="Liu G."/>
            <person name="Chen Q."/>
            <person name="Chen Z."/>
            <person name="Lan J."/>
            <person name="Che J."/>
            <person name="Ge C."/>
            <person name="Shi H."/>
            <person name="Pan Z."/>
            <person name="Liu X."/>
        </authorList>
    </citation>
    <scope>NUCLEOTIDE SEQUENCE [LARGE SCALE GENOMIC DNA]</scope>
    <source>
        <strain evidence="1 2">FJAT-18043</strain>
    </source>
</reference>
<comment type="caution">
    <text evidence="1">The sequence shown here is derived from an EMBL/GenBank/DDBJ whole genome shotgun (WGS) entry which is preliminary data.</text>
</comment>
<keyword evidence="2" id="KW-1185">Reference proteome</keyword>
<dbReference type="Gene3D" id="3.40.50.2000">
    <property type="entry name" value="Glycogen Phosphorylase B"/>
    <property type="match status" value="1"/>
</dbReference>
<name>A0A0Q3QNL2_9BACI</name>
<dbReference type="EMBL" id="LJIX01000006">
    <property type="protein sequence ID" value="KQL19310.1"/>
    <property type="molecule type" value="Genomic_DNA"/>
</dbReference>
<organism evidence="1 2">
    <name type="scientific">Cytobacillus solani</name>
    <dbReference type="NCBI Taxonomy" id="1637975"/>
    <lineage>
        <taxon>Bacteria</taxon>
        <taxon>Bacillati</taxon>
        <taxon>Bacillota</taxon>
        <taxon>Bacilli</taxon>
        <taxon>Bacillales</taxon>
        <taxon>Bacillaceae</taxon>
        <taxon>Cytobacillus</taxon>
    </lineage>
</organism>
<dbReference type="STRING" id="1637975.AN957_12510"/>
<sequence>MIVFHVAANEKIGMGNLSRCFSIGKHLGTTINNIVIICEGKQKLATVFAFEEGKIYYVEDREKALEWIQVLFQKKAKNNNILITDIIELNEHDRVSYEMLGAEVIIQLNDVNVDRFCPDIFINGDNFVEVKNKQIKKYTGSTYQIIRNDLIIYRPQHFIKIKNIKKVMIVLGGSDPSGYTEKFINFFNNNYLAYTFYVVCGPGFNNNRRKRLMNNYLNRNIIILDNPYLPEYLVNVDVVVTLGGLTSYEAMYLGKPVLAIEWAHMSYYVKELEKKGLLKSLGNGEEVFGNLVSNLNNIPLLNDIAKSGWYEIDGKGTERIVNLIKGILMN</sequence>
<proteinExistence type="predicted"/>
<dbReference type="PATRIC" id="fig|1637975.4.peg.2331"/>
<dbReference type="Proteomes" id="UP000050996">
    <property type="component" value="Unassembled WGS sequence"/>
</dbReference>
<evidence type="ECO:0000313" key="1">
    <source>
        <dbReference type="EMBL" id="KQL19310.1"/>
    </source>
</evidence>
<dbReference type="SUPFAM" id="SSF53756">
    <property type="entry name" value="UDP-Glycosyltransferase/glycogen phosphorylase"/>
    <property type="match status" value="1"/>
</dbReference>